<dbReference type="InterPro" id="IPR011008">
    <property type="entry name" value="Dimeric_a/b-barrel"/>
</dbReference>
<proteinExistence type="predicted"/>
<evidence type="ECO:0000313" key="2">
    <source>
        <dbReference type="Proteomes" id="UP001597472"/>
    </source>
</evidence>
<gene>
    <name evidence="1" type="ORF">ACFSQP_07985</name>
</gene>
<dbReference type="Proteomes" id="UP001597472">
    <property type="component" value="Unassembled WGS sequence"/>
</dbReference>
<reference evidence="2" key="1">
    <citation type="journal article" date="2019" name="Int. J. Syst. Evol. Microbiol.">
        <title>The Global Catalogue of Microorganisms (GCM) 10K type strain sequencing project: providing services to taxonomists for standard genome sequencing and annotation.</title>
        <authorList>
            <consortium name="The Broad Institute Genomics Platform"/>
            <consortium name="The Broad Institute Genome Sequencing Center for Infectious Disease"/>
            <person name="Wu L."/>
            <person name="Ma J."/>
        </authorList>
    </citation>
    <scope>NUCLEOTIDE SEQUENCE [LARGE SCALE GENOMIC DNA]</scope>
    <source>
        <strain evidence="2">KCTC 42587</strain>
    </source>
</reference>
<dbReference type="NCBIfam" id="NF008333">
    <property type="entry name" value="PRK11118.1"/>
    <property type="match status" value="1"/>
</dbReference>
<evidence type="ECO:0000313" key="1">
    <source>
        <dbReference type="EMBL" id="MFD2551751.1"/>
    </source>
</evidence>
<dbReference type="EMBL" id="JBHULS010000002">
    <property type="protein sequence ID" value="MFD2551751.1"/>
    <property type="molecule type" value="Genomic_DNA"/>
</dbReference>
<dbReference type="InterPro" id="IPR014910">
    <property type="entry name" value="YdhR"/>
</dbReference>
<keyword evidence="1" id="KW-0560">Oxidoreductase</keyword>
<dbReference type="RefSeq" id="WP_376893179.1">
    <property type="nucleotide sequence ID" value="NZ_JBHULS010000002.1"/>
</dbReference>
<dbReference type="Gene3D" id="3.30.70.100">
    <property type="match status" value="1"/>
</dbReference>
<dbReference type="PANTHER" id="PTHR39169:SF1">
    <property type="entry name" value="MONOOXYGENASE YDHR-RELATED"/>
    <property type="match status" value="1"/>
</dbReference>
<keyword evidence="1" id="KW-0503">Monooxygenase</keyword>
<dbReference type="SUPFAM" id="SSF54909">
    <property type="entry name" value="Dimeric alpha+beta barrel"/>
    <property type="match status" value="1"/>
</dbReference>
<comment type="caution">
    <text evidence="1">The sequence shown here is derived from an EMBL/GenBank/DDBJ whole genome shotgun (WGS) entry which is preliminary data.</text>
</comment>
<sequence>MAVIMYVDFPHKGKWGDALAQEMTQLIESIVEEPGFIWKFWTENKDTQEAGGVYMFETKEAAENYLNMHTERLKSFGYTNIRSRIFNINQKLSKMGKAPL</sequence>
<accession>A0ABW5KW50</accession>
<name>A0ABW5KW50_9FLAO</name>
<protein>
    <submittedName>
        <fullName evidence="1">Monooxygenase</fullName>
    </submittedName>
</protein>
<dbReference type="Pfam" id="PF08803">
    <property type="entry name" value="ydhR"/>
    <property type="match status" value="1"/>
</dbReference>
<dbReference type="GO" id="GO:0004497">
    <property type="term" value="F:monooxygenase activity"/>
    <property type="evidence" value="ECO:0007669"/>
    <property type="project" value="UniProtKB-KW"/>
</dbReference>
<keyword evidence="2" id="KW-1185">Reference proteome</keyword>
<organism evidence="1 2">
    <name type="scientific">Bizionia sediminis</name>
    <dbReference type="NCBI Taxonomy" id="1737064"/>
    <lineage>
        <taxon>Bacteria</taxon>
        <taxon>Pseudomonadati</taxon>
        <taxon>Bacteroidota</taxon>
        <taxon>Flavobacteriia</taxon>
        <taxon>Flavobacteriales</taxon>
        <taxon>Flavobacteriaceae</taxon>
        <taxon>Bizionia</taxon>
    </lineage>
</organism>
<dbReference type="PANTHER" id="PTHR39169">
    <property type="match status" value="1"/>
</dbReference>